<keyword evidence="2" id="KW-0808">Transferase</keyword>
<dbReference type="Pfam" id="PF07727">
    <property type="entry name" value="RVT_2"/>
    <property type="match status" value="1"/>
</dbReference>
<keyword evidence="7" id="KW-0695">RNA-directed DNA polymerase</keyword>
<proteinExistence type="inferred from homology"/>
<dbReference type="SUPFAM" id="SSF56672">
    <property type="entry name" value="DNA/RNA polymerases"/>
    <property type="match status" value="1"/>
</dbReference>
<keyword evidence="8" id="KW-1185">Reference proteome</keyword>
<keyword evidence="4" id="KW-0378">Hydrolase</keyword>
<dbReference type="PANTHER" id="PTHR47481">
    <property type="match status" value="1"/>
</dbReference>
<dbReference type="CDD" id="cd09272">
    <property type="entry name" value="RNase_HI_RT_Ty1"/>
    <property type="match status" value="1"/>
</dbReference>
<dbReference type="Pfam" id="PF13976">
    <property type="entry name" value="gag_pre-integrs"/>
    <property type="match status" value="1"/>
</dbReference>
<feature type="compositionally biased region" description="Pro residues" evidence="5">
    <location>
        <begin position="811"/>
        <end position="825"/>
    </location>
</feature>
<dbReference type="Pfam" id="PF25597">
    <property type="entry name" value="SH3_retrovirus"/>
    <property type="match status" value="1"/>
</dbReference>
<dbReference type="PROSITE" id="PS50994">
    <property type="entry name" value="INTEGRASE"/>
    <property type="match status" value="1"/>
</dbReference>
<evidence type="ECO:0000256" key="4">
    <source>
        <dbReference type="ARBA" id="ARBA00022750"/>
    </source>
</evidence>
<feature type="domain" description="Integrase catalytic" evidence="6">
    <location>
        <begin position="494"/>
        <end position="669"/>
    </location>
</feature>
<evidence type="ECO:0000313" key="7">
    <source>
        <dbReference type="EMBL" id="GJT43642.1"/>
    </source>
</evidence>
<dbReference type="Gene3D" id="3.30.420.10">
    <property type="entry name" value="Ribonuclease H-like superfamily/Ribonuclease H"/>
    <property type="match status" value="1"/>
</dbReference>
<dbReference type="Proteomes" id="UP001151760">
    <property type="component" value="Unassembled WGS sequence"/>
</dbReference>
<keyword evidence="4" id="KW-0645">Protease</keyword>
<dbReference type="Pfam" id="PF14223">
    <property type="entry name" value="Retrotran_gag_2"/>
    <property type="match status" value="1"/>
</dbReference>
<reference evidence="7" key="1">
    <citation type="journal article" date="2022" name="Int. J. Mol. Sci.">
        <title>Draft Genome of Tanacetum Coccineum: Genomic Comparison of Closely Related Tanacetum-Family Plants.</title>
        <authorList>
            <person name="Yamashiro T."/>
            <person name="Shiraishi A."/>
            <person name="Nakayama K."/>
            <person name="Satake H."/>
        </authorList>
    </citation>
    <scope>NUCLEOTIDE SEQUENCE</scope>
</reference>
<evidence type="ECO:0000259" key="6">
    <source>
        <dbReference type="PROSITE" id="PS50994"/>
    </source>
</evidence>
<accession>A0ABQ5DXH7</accession>
<dbReference type="InterPro" id="IPR029044">
    <property type="entry name" value="Nucleotide-diphossugar_trans"/>
</dbReference>
<dbReference type="InterPro" id="IPR034683">
    <property type="entry name" value="IspD/TarI"/>
</dbReference>
<dbReference type="InterPro" id="IPR013103">
    <property type="entry name" value="RVT_2"/>
</dbReference>
<evidence type="ECO:0000256" key="3">
    <source>
        <dbReference type="ARBA" id="ARBA00022695"/>
    </source>
</evidence>
<sequence>MAMISAFTTVDKTAHNSRKFAFTLSPTNYGYWKTMIEPFLITNNLMDYVDGSIPCPSKTLSVTDGVSVPKENTNYPIWVSNDAHVRMLIISKILEASFRHVQGTTSSDLWLSLKKAYAPHFTSREYTLKTQLLRIKMHGDEAPDAYLNRAQEYADALAAIGEPVKDKDLVMLVVSGLREEYNSLKTTITARQSPTAFSELHALLSDHDYMHRKTRTPIAPYGPQAFYGARPSNNNRSNNNNNRGNRNNSRGNNNRGRDNGRQFDWASTQNTVYGTCNRCGIGHIPSQCPNRDPSTIRTRPSANFANTRAQSSNASANWHSDTGANSHVTPDLEAMDNSEAYYGDDALHVGNGKGLPILHIGSSKVYSPQKTFSLKNILHVPEISHNLLSVQKFCHDNDVFFEFHTSYFVVKDESTHTTLLTGPSKHGLYTITLPQLKSINKVSFSAVRASPTIWHRRLGHPHQRLLHSMLSNFSLPVTNKSLSSFCNSCPLGKSSKLPLFESGFRSNNILDLVYCDVWGPAPLLSFEGHRYFMLCVDHHSRYICIYHLAQKSDVYSTFKSFVQMVERQFITKLKNVQIDWGGEFRNLALFFSSLGIIHRRSCPHTSEQNGFVERRNRHVVETGLTLLAQACVPQRFWHYAFDTAVYLINRMPSRTSTNKSPFEHIFKRSPDYSFLRVFGCLCFPHLRPYNRHKMDFRSTPCVFLGYSTSHHGYRCLDISTERLYIARHVRFNEAQFPFDIPNTTSPPPSKTSPYYSSESPYVIPTTDHPSPSSPRSPISSPSSVSHLSPTSQTSPESSNGQPSPVSTTSIPTPPPPTPPPPPPPITRQRPANLRQNPKQRVPYNPSANHATVLPTTITEPTSFTVANNSPEWRQAMKEEYDALMKNGTWSLVPRASNTNVVDGKWVYRLKRDKNGAITRYKARFVAKGFRQQPGIDFHETFSPVVKSTTIRAVLSLAVTNDWPLRQLDIQNAFLHGNLKEQVYMKQPPGFIDPQRPNHVCLLHKSLYGLKQAPRAWFERLSKALFDLGFKGSKTDPSLFIYSRRDTLLYILVYVDDIIVTCNNKGTINNIICQLGSAFALKDLGSLNYFLGIEIVSHVSGILLSQKKYILELLQSAGLSNYNPVSSPMVTSTSLALDDADWAEDSEIDALFNELGIRSSSTPILWCDNLGAIYLSANPIFHARTKHVEIDYHFVREKGNSESFVVKTLDRKTLWEMQTPQVIKPELLKKGFELVKREGLEVTDDVSIVEHLKHPVYITEGSYTNIKVTTPDDLLLAERILNTTSFVPA</sequence>
<dbReference type="InterPro" id="IPR025724">
    <property type="entry name" value="GAG-pre-integrase_dom"/>
</dbReference>
<dbReference type="InterPro" id="IPR057670">
    <property type="entry name" value="SH3_retrovirus"/>
</dbReference>
<reference evidence="7" key="2">
    <citation type="submission" date="2022-01" db="EMBL/GenBank/DDBJ databases">
        <authorList>
            <person name="Yamashiro T."/>
            <person name="Shiraishi A."/>
            <person name="Satake H."/>
            <person name="Nakayama K."/>
        </authorList>
    </citation>
    <scope>NUCLEOTIDE SEQUENCE</scope>
</reference>
<protein>
    <submittedName>
        <fullName evidence="7">RNA-directed DNA polymerase</fullName>
    </submittedName>
</protein>
<dbReference type="InterPro" id="IPR036397">
    <property type="entry name" value="RNaseH_sf"/>
</dbReference>
<evidence type="ECO:0000256" key="1">
    <source>
        <dbReference type="ARBA" id="ARBA00009789"/>
    </source>
</evidence>
<feature type="region of interest" description="Disordered" evidence="5">
    <location>
        <begin position="737"/>
        <end position="863"/>
    </location>
</feature>
<dbReference type="InterPro" id="IPR043502">
    <property type="entry name" value="DNA/RNA_pol_sf"/>
</dbReference>
<dbReference type="PANTHER" id="PTHR47481:SF39">
    <property type="entry name" value="TRANSCRIPTION FACTOR INTERACTOR AND REGULATOR CCHC(ZN) FAMILY"/>
    <property type="match status" value="1"/>
</dbReference>
<keyword evidence="3" id="KW-0548">Nucleotidyltransferase</keyword>
<dbReference type="SUPFAM" id="SSF53098">
    <property type="entry name" value="Ribonuclease H-like"/>
    <property type="match status" value="1"/>
</dbReference>
<dbReference type="EMBL" id="BQNB010015747">
    <property type="protein sequence ID" value="GJT43642.1"/>
    <property type="molecule type" value="Genomic_DNA"/>
</dbReference>
<feature type="compositionally biased region" description="Low complexity" evidence="5">
    <location>
        <begin position="232"/>
        <end position="254"/>
    </location>
</feature>
<dbReference type="InterPro" id="IPR054722">
    <property type="entry name" value="PolX-like_BBD"/>
</dbReference>
<keyword evidence="4" id="KW-0064">Aspartyl protease</keyword>
<name>A0ABQ5DXH7_9ASTR</name>
<dbReference type="Pfam" id="PF22936">
    <property type="entry name" value="Pol_BBD"/>
    <property type="match status" value="1"/>
</dbReference>
<gene>
    <name evidence="7" type="ORF">Tco_0952357</name>
</gene>
<dbReference type="InterPro" id="IPR001584">
    <property type="entry name" value="Integrase_cat-core"/>
</dbReference>
<feature type="region of interest" description="Disordered" evidence="5">
    <location>
        <begin position="214"/>
        <end position="262"/>
    </location>
</feature>
<dbReference type="Gene3D" id="3.90.550.10">
    <property type="entry name" value="Spore Coat Polysaccharide Biosynthesis Protein SpsA, Chain A"/>
    <property type="match status" value="1"/>
</dbReference>
<dbReference type="Pfam" id="PF01128">
    <property type="entry name" value="IspD"/>
    <property type="match status" value="1"/>
</dbReference>
<organism evidence="7 8">
    <name type="scientific">Tanacetum coccineum</name>
    <dbReference type="NCBI Taxonomy" id="301880"/>
    <lineage>
        <taxon>Eukaryota</taxon>
        <taxon>Viridiplantae</taxon>
        <taxon>Streptophyta</taxon>
        <taxon>Embryophyta</taxon>
        <taxon>Tracheophyta</taxon>
        <taxon>Spermatophyta</taxon>
        <taxon>Magnoliopsida</taxon>
        <taxon>eudicotyledons</taxon>
        <taxon>Gunneridae</taxon>
        <taxon>Pentapetalae</taxon>
        <taxon>asterids</taxon>
        <taxon>campanulids</taxon>
        <taxon>Asterales</taxon>
        <taxon>Asteraceae</taxon>
        <taxon>Asteroideae</taxon>
        <taxon>Anthemideae</taxon>
        <taxon>Anthemidinae</taxon>
        <taxon>Tanacetum</taxon>
    </lineage>
</organism>
<comment type="similarity">
    <text evidence="1">Belongs to the IspD/TarI cytidylyltransferase family. IspD subfamily.</text>
</comment>
<dbReference type="InterPro" id="IPR012337">
    <property type="entry name" value="RNaseH-like_sf"/>
</dbReference>
<feature type="compositionally biased region" description="Polar residues" evidence="5">
    <location>
        <begin position="845"/>
        <end position="863"/>
    </location>
</feature>
<evidence type="ECO:0000313" key="8">
    <source>
        <dbReference type="Proteomes" id="UP001151760"/>
    </source>
</evidence>
<evidence type="ECO:0000256" key="5">
    <source>
        <dbReference type="SAM" id="MobiDB-lite"/>
    </source>
</evidence>
<comment type="caution">
    <text evidence="7">The sequence shown here is derived from an EMBL/GenBank/DDBJ whole genome shotgun (WGS) entry which is preliminary data.</text>
</comment>
<dbReference type="SUPFAM" id="SSF53448">
    <property type="entry name" value="Nucleotide-diphospho-sugar transferases"/>
    <property type="match status" value="1"/>
</dbReference>
<evidence type="ECO:0000256" key="2">
    <source>
        <dbReference type="ARBA" id="ARBA00022679"/>
    </source>
</evidence>
<feature type="compositionally biased region" description="Low complexity" evidence="5">
    <location>
        <begin position="751"/>
        <end position="794"/>
    </location>
</feature>
<dbReference type="GO" id="GO:0003964">
    <property type="term" value="F:RNA-directed DNA polymerase activity"/>
    <property type="evidence" value="ECO:0007669"/>
    <property type="project" value="UniProtKB-KW"/>
</dbReference>